<keyword evidence="1" id="KW-1185">Reference proteome</keyword>
<accession>A0A7E4W5Z2</accession>
<dbReference type="WBParaSite" id="Pan_g7972.t1">
    <property type="protein sequence ID" value="Pan_g7972.t1"/>
    <property type="gene ID" value="Pan_g7972"/>
</dbReference>
<evidence type="ECO:0000313" key="1">
    <source>
        <dbReference type="Proteomes" id="UP000492821"/>
    </source>
</evidence>
<reference evidence="2" key="2">
    <citation type="submission" date="2020-10" db="UniProtKB">
        <authorList>
            <consortium name="WormBaseParasite"/>
        </authorList>
    </citation>
    <scope>IDENTIFICATION</scope>
</reference>
<organism evidence="1 2">
    <name type="scientific">Panagrellus redivivus</name>
    <name type="common">Microworm</name>
    <dbReference type="NCBI Taxonomy" id="6233"/>
    <lineage>
        <taxon>Eukaryota</taxon>
        <taxon>Metazoa</taxon>
        <taxon>Ecdysozoa</taxon>
        <taxon>Nematoda</taxon>
        <taxon>Chromadorea</taxon>
        <taxon>Rhabditida</taxon>
        <taxon>Tylenchina</taxon>
        <taxon>Panagrolaimomorpha</taxon>
        <taxon>Panagrolaimoidea</taxon>
        <taxon>Panagrolaimidae</taxon>
        <taxon>Panagrellus</taxon>
    </lineage>
</organism>
<dbReference type="AlphaFoldDB" id="A0A7E4W5Z2"/>
<dbReference type="Proteomes" id="UP000492821">
    <property type="component" value="Unassembled WGS sequence"/>
</dbReference>
<reference evidence="1" key="1">
    <citation type="journal article" date="2013" name="Genetics">
        <title>The draft genome and transcriptome of Panagrellus redivivus are shaped by the harsh demands of a free-living lifestyle.</title>
        <authorList>
            <person name="Srinivasan J."/>
            <person name="Dillman A.R."/>
            <person name="Macchietto M.G."/>
            <person name="Heikkinen L."/>
            <person name="Lakso M."/>
            <person name="Fracchia K.M."/>
            <person name="Antoshechkin I."/>
            <person name="Mortazavi A."/>
            <person name="Wong G."/>
            <person name="Sternberg P.W."/>
        </authorList>
    </citation>
    <scope>NUCLEOTIDE SEQUENCE [LARGE SCALE GENOMIC DNA]</scope>
    <source>
        <strain evidence="1">MT8872</strain>
    </source>
</reference>
<proteinExistence type="predicted"/>
<name>A0A7E4W5Z2_PANRE</name>
<evidence type="ECO:0000313" key="2">
    <source>
        <dbReference type="WBParaSite" id="Pan_g7972.t1"/>
    </source>
</evidence>
<protein>
    <submittedName>
        <fullName evidence="2">Transposase</fullName>
    </submittedName>
</protein>
<sequence length="84" mass="9641">MRKHRQRDVIQDVGTDLNSSNSWITNKKRPITGHQVTQIQNHRRMDAEAVFSRASRGLVACMDGIELHFDQMTIPCIEHEDGLV</sequence>